<comment type="caution">
    <text evidence="3">The sequence shown here is derived from an EMBL/GenBank/DDBJ whole genome shotgun (WGS) entry which is preliminary data.</text>
</comment>
<accession>A0ABT0UJE6</accession>
<dbReference type="EMBL" id="JAMQAW010000008">
    <property type="protein sequence ID" value="MCM2388471.1"/>
    <property type="molecule type" value="Genomic_DNA"/>
</dbReference>
<evidence type="ECO:0000256" key="2">
    <source>
        <dbReference type="SAM" id="Phobius"/>
    </source>
</evidence>
<proteinExistence type="predicted"/>
<feature type="region of interest" description="Disordered" evidence="1">
    <location>
        <begin position="1"/>
        <end position="21"/>
    </location>
</feature>
<evidence type="ECO:0000313" key="3">
    <source>
        <dbReference type="EMBL" id="MCM2388471.1"/>
    </source>
</evidence>
<evidence type="ECO:0000313" key="4">
    <source>
        <dbReference type="Proteomes" id="UP001431429"/>
    </source>
</evidence>
<sequence length="434" mass="45028">MAGRGDPPEGTPEGLPGGGEDEYRSVVFDESFIRAARLQEFSAQERMGEHARAVRSLPNGTGSTGARQLLIIVLLVAVAFGTALYLGVRPSYQAPSGKRAAPLRITLIPLAPQGVVPGGTPADLYGSSPARQFRIGASGINFPAAQRTKNFSQSQVMTALTIAKDYLVESSLDPDVLTGGAVRPVRVLLDPDQLDQFDRSIANPVADGQHAATGWLIRYDPATVALADPEIRVRGTLAVSDGGADTLEVMSDHTFAYALRPVLTHGPPTGPETAMGLDTGAGGRLASAAPGDPRGSINGPGETAAPGESGVMTGLSRTLASQRAKGESNLPGGERDQTDRGTSRAEGASLFTVRRVLHFRFDRDDLNAHRTELLTSYVQAGPQTCSDDAAGVLRPLLAGQRAAVGVPAGTDPYAQGDPTAALCGALAPSAQPSP</sequence>
<feature type="transmembrane region" description="Helical" evidence="2">
    <location>
        <begin position="69"/>
        <end position="88"/>
    </location>
</feature>
<keyword evidence="2" id="KW-0472">Membrane</keyword>
<protein>
    <submittedName>
        <fullName evidence="3">Uncharacterized protein</fullName>
    </submittedName>
</protein>
<feature type="compositionally biased region" description="Basic and acidic residues" evidence="1">
    <location>
        <begin position="333"/>
        <end position="343"/>
    </location>
</feature>
<keyword evidence="2" id="KW-1133">Transmembrane helix</keyword>
<dbReference type="RefSeq" id="WP_250918826.1">
    <property type="nucleotide sequence ID" value="NZ_JAMQAW010000008.1"/>
</dbReference>
<evidence type="ECO:0000256" key="1">
    <source>
        <dbReference type="SAM" id="MobiDB-lite"/>
    </source>
</evidence>
<dbReference type="Proteomes" id="UP001431429">
    <property type="component" value="Unassembled WGS sequence"/>
</dbReference>
<reference evidence="3" key="1">
    <citation type="submission" date="2022-06" db="EMBL/GenBank/DDBJ databases">
        <title>Genome public.</title>
        <authorList>
            <person name="Sun Q."/>
        </authorList>
    </citation>
    <scope>NUCLEOTIDE SEQUENCE</scope>
    <source>
        <strain evidence="3">CWNU-1</strain>
    </source>
</reference>
<gene>
    <name evidence="3" type="ORF">NBG84_09200</name>
</gene>
<feature type="region of interest" description="Disordered" evidence="1">
    <location>
        <begin position="263"/>
        <end position="346"/>
    </location>
</feature>
<keyword evidence="4" id="KW-1185">Reference proteome</keyword>
<name>A0ABT0UJE6_9ACTN</name>
<keyword evidence="2" id="KW-0812">Transmembrane</keyword>
<organism evidence="3 4">
    <name type="scientific">Streptomyces albipurpureus</name>
    <dbReference type="NCBI Taxonomy" id="2897419"/>
    <lineage>
        <taxon>Bacteria</taxon>
        <taxon>Bacillati</taxon>
        <taxon>Actinomycetota</taxon>
        <taxon>Actinomycetes</taxon>
        <taxon>Kitasatosporales</taxon>
        <taxon>Streptomycetaceae</taxon>
        <taxon>Streptomyces</taxon>
    </lineage>
</organism>